<dbReference type="Pfam" id="PF11706">
    <property type="entry name" value="zf-CGNR"/>
    <property type="match status" value="1"/>
</dbReference>
<dbReference type="InterPro" id="IPR010852">
    <property type="entry name" value="ABATE"/>
</dbReference>
<evidence type="ECO:0000313" key="3">
    <source>
        <dbReference type="Proteomes" id="UP001501585"/>
    </source>
</evidence>
<sequence length="184" mass="20271">MPYTRPSAPGALERIETFCNSARFLYGEDAFTDQDSARAWLRSHGWAEAGDALDATDLGELVRLREALREHIENGEPAASARAVLNDYARATLLPPQWRGDGETTIPITEGATATTALVGALLATLTTEELAGSRPRLKVCASPECRWVYYDRSPGNNSIWCAMDICGARHKMRAYRSRRPADD</sequence>
<dbReference type="EMBL" id="BAAAPC010000009">
    <property type="protein sequence ID" value="GAA1996327.1"/>
    <property type="molecule type" value="Genomic_DNA"/>
</dbReference>
<name>A0ABN2T111_9ACTN</name>
<keyword evidence="3" id="KW-1185">Reference proteome</keyword>
<organism evidence="2 3">
    <name type="scientific">Nocardiopsis rhodophaea</name>
    <dbReference type="NCBI Taxonomy" id="280238"/>
    <lineage>
        <taxon>Bacteria</taxon>
        <taxon>Bacillati</taxon>
        <taxon>Actinomycetota</taxon>
        <taxon>Actinomycetes</taxon>
        <taxon>Streptosporangiales</taxon>
        <taxon>Nocardiopsidaceae</taxon>
        <taxon>Nocardiopsis</taxon>
    </lineage>
</organism>
<dbReference type="InterPro" id="IPR023286">
    <property type="entry name" value="ABATE_dom_sf"/>
</dbReference>
<gene>
    <name evidence="2" type="ORF">GCM10009799_23710</name>
</gene>
<dbReference type="Pfam" id="PF07336">
    <property type="entry name" value="ABATE"/>
    <property type="match status" value="1"/>
</dbReference>
<dbReference type="PANTHER" id="PTHR35525:SF3">
    <property type="entry name" value="BLL6575 PROTEIN"/>
    <property type="match status" value="1"/>
</dbReference>
<dbReference type="PANTHER" id="PTHR35525">
    <property type="entry name" value="BLL6575 PROTEIN"/>
    <property type="match status" value="1"/>
</dbReference>
<dbReference type="Proteomes" id="UP001501585">
    <property type="component" value="Unassembled WGS sequence"/>
</dbReference>
<accession>A0ABN2T111</accession>
<dbReference type="InterPro" id="IPR021005">
    <property type="entry name" value="Znf_CGNR"/>
</dbReference>
<evidence type="ECO:0000259" key="1">
    <source>
        <dbReference type="Pfam" id="PF11706"/>
    </source>
</evidence>
<dbReference type="SUPFAM" id="SSF160904">
    <property type="entry name" value="Jann2411-like"/>
    <property type="match status" value="1"/>
</dbReference>
<dbReference type="Gene3D" id="1.10.3300.10">
    <property type="entry name" value="Jann2411-like domain"/>
    <property type="match status" value="1"/>
</dbReference>
<dbReference type="RefSeq" id="WP_344162194.1">
    <property type="nucleotide sequence ID" value="NZ_BAAAPC010000009.1"/>
</dbReference>
<protein>
    <submittedName>
        <fullName evidence="2">CGNR zinc finger domain-containing protein</fullName>
    </submittedName>
</protein>
<comment type="caution">
    <text evidence="2">The sequence shown here is derived from an EMBL/GenBank/DDBJ whole genome shotgun (WGS) entry which is preliminary data.</text>
</comment>
<feature type="domain" description="Zinc finger CGNR" evidence="1">
    <location>
        <begin position="137"/>
        <end position="180"/>
    </location>
</feature>
<reference evidence="2 3" key="1">
    <citation type="journal article" date="2019" name="Int. J. Syst. Evol. Microbiol.">
        <title>The Global Catalogue of Microorganisms (GCM) 10K type strain sequencing project: providing services to taxonomists for standard genome sequencing and annotation.</title>
        <authorList>
            <consortium name="The Broad Institute Genomics Platform"/>
            <consortium name="The Broad Institute Genome Sequencing Center for Infectious Disease"/>
            <person name="Wu L."/>
            <person name="Ma J."/>
        </authorList>
    </citation>
    <scope>NUCLEOTIDE SEQUENCE [LARGE SCALE GENOMIC DNA]</scope>
    <source>
        <strain evidence="2 3">JCM 15313</strain>
    </source>
</reference>
<proteinExistence type="predicted"/>
<evidence type="ECO:0000313" key="2">
    <source>
        <dbReference type="EMBL" id="GAA1996327.1"/>
    </source>
</evidence>